<dbReference type="Pfam" id="PF00069">
    <property type="entry name" value="Pkinase"/>
    <property type="match status" value="1"/>
</dbReference>
<evidence type="ECO:0000256" key="12">
    <source>
        <dbReference type="ARBA" id="ARBA00022741"/>
    </source>
</evidence>
<keyword evidence="17" id="KW-0675">Receptor</keyword>
<evidence type="ECO:0000256" key="13">
    <source>
        <dbReference type="ARBA" id="ARBA00022777"/>
    </source>
</evidence>
<dbReference type="InterPro" id="IPR008271">
    <property type="entry name" value="Ser/Thr_kinase_AS"/>
</dbReference>
<evidence type="ECO:0000256" key="21">
    <source>
        <dbReference type="SAM" id="SignalP"/>
    </source>
</evidence>
<dbReference type="Pfam" id="PF00560">
    <property type="entry name" value="LRR_1"/>
    <property type="match status" value="6"/>
</dbReference>
<evidence type="ECO:0000256" key="19">
    <source>
        <dbReference type="PROSITE-ProRule" id="PRU10141"/>
    </source>
</evidence>
<dbReference type="FunFam" id="3.80.10.10:FF:000275">
    <property type="entry name" value="Leucine-rich repeat receptor-like protein kinase"/>
    <property type="match status" value="1"/>
</dbReference>
<dbReference type="GO" id="GO:0051707">
    <property type="term" value="P:response to other organism"/>
    <property type="evidence" value="ECO:0007669"/>
    <property type="project" value="UniProtKB-ARBA"/>
</dbReference>
<dbReference type="SMART" id="SM00220">
    <property type="entry name" value="S_TKc"/>
    <property type="match status" value="1"/>
</dbReference>
<dbReference type="PANTHER" id="PTHR48053">
    <property type="entry name" value="LEUCINE RICH REPEAT FAMILY PROTEIN, EXPRESSED"/>
    <property type="match status" value="1"/>
</dbReference>
<evidence type="ECO:0000256" key="5">
    <source>
        <dbReference type="ARBA" id="ARBA00012513"/>
    </source>
</evidence>
<keyword evidence="18" id="KW-0325">Glycoprotein</keyword>
<feature type="domain" description="Protein kinase" evidence="22">
    <location>
        <begin position="679"/>
        <end position="963"/>
    </location>
</feature>
<evidence type="ECO:0000313" key="24">
    <source>
        <dbReference type="Proteomes" id="UP001165190"/>
    </source>
</evidence>
<gene>
    <name evidence="23" type="ORF">HRI_002322800</name>
</gene>
<evidence type="ECO:0000256" key="7">
    <source>
        <dbReference type="ARBA" id="ARBA00022614"/>
    </source>
</evidence>
<keyword evidence="14 19" id="KW-0067">ATP-binding</keyword>
<comment type="similarity">
    <text evidence="3">Belongs to the protein kinase superfamily. Ser/Thr protein kinase family.</text>
</comment>
<dbReference type="GO" id="GO:0004674">
    <property type="term" value="F:protein serine/threonine kinase activity"/>
    <property type="evidence" value="ECO:0007669"/>
    <property type="project" value="UniProtKB-KW"/>
</dbReference>
<feature type="binding site" evidence="19">
    <location>
        <position position="707"/>
    </location>
    <ligand>
        <name>ATP</name>
        <dbReference type="ChEBI" id="CHEBI:30616"/>
    </ligand>
</feature>
<keyword evidence="11" id="KW-0677">Repeat</keyword>
<evidence type="ECO:0000256" key="6">
    <source>
        <dbReference type="ARBA" id="ARBA00022527"/>
    </source>
</evidence>
<evidence type="ECO:0000256" key="11">
    <source>
        <dbReference type="ARBA" id="ARBA00022737"/>
    </source>
</evidence>
<keyword evidence="8" id="KW-0808">Transferase</keyword>
<evidence type="ECO:0000256" key="15">
    <source>
        <dbReference type="ARBA" id="ARBA00022989"/>
    </source>
</evidence>
<feature type="chain" id="PRO_5040772485" description="non-specific serine/threonine protein kinase" evidence="21">
    <location>
        <begin position="23"/>
        <end position="963"/>
    </location>
</feature>
<dbReference type="GO" id="GO:0005524">
    <property type="term" value="F:ATP binding"/>
    <property type="evidence" value="ECO:0007669"/>
    <property type="project" value="UniProtKB-UniRule"/>
</dbReference>
<evidence type="ECO:0000256" key="3">
    <source>
        <dbReference type="ARBA" id="ARBA00008684"/>
    </source>
</evidence>
<evidence type="ECO:0000256" key="9">
    <source>
        <dbReference type="ARBA" id="ARBA00022692"/>
    </source>
</evidence>
<keyword evidence="6" id="KW-0723">Serine/threonine-protein kinase</keyword>
<dbReference type="GO" id="GO:0005886">
    <property type="term" value="C:plasma membrane"/>
    <property type="evidence" value="ECO:0007669"/>
    <property type="project" value="UniProtKB-SubCell"/>
</dbReference>
<evidence type="ECO:0000256" key="1">
    <source>
        <dbReference type="ARBA" id="ARBA00004236"/>
    </source>
</evidence>
<dbReference type="PANTHER" id="PTHR48053:SF159">
    <property type="entry name" value="PROTEIN KINASE DOMAIN-CONTAINING PROTEIN"/>
    <property type="match status" value="1"/>
</dbReference>
<protein>
    <recommendedName>
        <fullName evidence="5">non-specific serine/threonine protein kinase</fullName>
        <ecNumber evidence="5">2.7.11.1</ecNumber>
    </recommendedName>
</protein>
<dbReference type="FunFam" id="3.80.10.10:FF:000453">
    <property type="entry name" value="Leucine-rich receptor-like protein kinase family protein"/>
    <property type="match status" value="1"/>
</dbReference>
<evidence type="ECO:0000259" key="22">
    <source>
        <dbReference type="PROSITE" id="PS50011"/>
    </source>
</evidence>
<evidence type="ECO:0000256" key="18">
    <source>
        <dbReference type="ARBA" id="ARBA00023180"/>
    </source>
</evidence>
<dbReference type="SUPFAM" id="SSF52058">
    <property type="entry name" value="L domain-like"/>
    <property type="match status" value="2"/>
</dbReference>
<evidence type="ECO:0000313" key="23">
    <source>
        <dbReference type="EMBL" id="GMI86535.1"/>
    </source>
</evidence>
<evidence type="ECO:0000256" key="2">
    <source>
        <dbReference type="ARBA" id="ARBA00004479"/>
    </source>
</evidence>
<dbReference type="SUPFAM" id="SSF56112">
    <property type="entry name" value="Protein kinase-like (PK-like)"/>
    <property type="match status" value="1"/>
</dbReference>
<dbReference type="FunFam" id="1.10.510.10:FF:000453">
    <property type="entry name" value="LRR receptor-like serine/threonine-protein kinase HSL2"/>
    <property type="match status" value="1"/>
</dbReference>
<keyword evidence="16 20" id="KW-0472">Membrane</keyword>
<evidence type="ECO:0000256" key="14">
    <source>
        <dbReference type="ARBA" id="ARBA00022840"/>
    </source>
</evidence>
<accession>A0A9W7HY07</accession>
<dbReference type="Gene3D" id="1.10.510.10">
    <property type="entry name" value="Transferase(Phosphotransferase) domain 1"/>
    <property type="match status" value="1"/>
</dbReference>
<dbReference type="InterPro" id="IPR051716">
    <property type="entry name" value="Plant_RL_S/T_kinase"/>
</dbReference>
<keyword evidence="7" id="KW-0433">Leucine-rich repeat</keyword>
<dbReference type="PROSITE" id="PS50011">
    <property type="entry name" value="PROTEIN_KINASE_DOM"/>
    <property type="match status" value="1"/>
</dbReference>
<proteinExistence type="inferred from homology"/>
<dbReference type="InterPro" id="IPR013210">
    <property type="entry name" value="LRR_N_plant-typ"/>
</dbReference>
<dbReference type="SUPFAM" id="SSF52047">
    <property type="entry name" value="RNI-like"/>
    <property type="match status" value="1"/>
</dbReference>
<feature type="transmembrane region" description="Helical" evidence="20">
    <location>
        <begin position="625"/>
        <end position="646"/>
    </location>
</feature>
<evidence type="ECO:0000256" key="20">
    <source>
        <dbReference type="SAM" id="Phobius"/>
    </source>
</evidence>
<dbReference type="PROSITE" id="PS00107">
    <property type="entry name" value="PROTEIN_KINASE_ATP"/>
    <property type="match status" value="1"/>
</dbReference>
<dbReference type="EC" id="2.7.11.1" evidence="5"/>
<dbReference type="InterPro" id="IPR001611">
    <property type="entry name" value="Leu-rich_rpt"/>
</dbReference>
<dbReference type="InterPro" id="IPR032675">
    <property type="entry name" value="LRR_dom_sf"/>
</dbReference>
<dbReference type="Gene3D" id="3.30.200.20">
    <property type="entry name" value="Phosphorylase Kinase, domain 1"/>
    <property type="match status" value="1"/>
</dbReference>
<dbReference type="PROSITE" id="PS00108">
    <property type="entry name" value="PROTEIN_KINASE_ST"/>
    <property type="match status" value="1"/>
</dbReference>
<keyword evidence="15 20" id="KW-1133">Transmembrane helix</keyword>
<dbReference type="InterPro" id="IPR011009">
    <property type="entry name" value="Kinase-like_dom_sf"/>
</dbReference>
<dbReference type="Pfam" id="PF13855">
    <property type="entry name" value="LRR_8"/>
    <property type="match status" value="3"/>
</dbReference>
<keyword evidence="13" id="KW-0418">Kinase</keyword>
<reference evidence="23" key="1">
    <citation type="submission" date="2023-05" db="EMBL/GenBank/DDBJ databases">
        <title>Genome and transcriptome analyses reveal genes involved in the formation of fine ridges on petal epidermal cells in Hibiscus trionum.</title>
        <authorList>
            <person name="Koshimizu S."/>
            <person name="Masuda S."/>
            <person name="Ishii T."/>
            <person name="Shirasu K."/>
            <person name="Hoshino A."/>
            <person name="Arita M."/>
        </authorList>
    </citation>
    <scope>NUCLEOTIDE SEQUENCE</scope>
    <source>
        <strain evidence="23">Hamamatsu line</strain>
    </source>
</reference>
<comment type="subcellular location">
    <subcellularLocation>
        <location evidence="1">Cell membrane</location>
    </subcellularLocation>
    <subcellularLocation>
        <location evidence="2">Membrane</location>
        <topology evidence="2">Single-pass type I membrane protein</topology>
    </subcellularLocation>
</comment>
<sequence length="963" mass="106650">MRNPNFKTLLFCVSFALPFVASFNGDSQILSRVRNSQLHDPNGKLHDWVVSTPNQSPCNWTGITCEARNHTVISIDLSGFGISGGFPFEFCRIRTLRILSLADNNFNGSLSSQAFSPCFRLRKIDLSENLFIGELPDFSSENLEVLQLSNNNFSGDIPPSFGQMRSLKFLSLAGNLLDGNIPSFLGNLTELIHFELESNPFKASHLPKEIGNLSKLEFLRLSSSNLVGEIPFSIGNLVSLTNLDLSCNFLSGKTPESLSMLKNLVQIELFQNQLTGELPESLAELPALLRLDVSQNSLTGKLSEKIAAMPLESLNLNDNFFTGEIPEVLASNQYLTQLKLFNNSFTGKLPSDLGKFCPLGDFDVSTNNFNGELPPFLCYKKKLHRIVVFKNRFSGNIPESYGECESLNYVRMGDNALSGNVPENFWGRPLIQFLELQNNHFEGSISSSISALEQLTSLRLSGNNFSGQIPGGICKLKNLTQINLSKNRFSGELPSCITDLKLQTLDLQDNELTGQIPDSVSSWAELTELNLARNRFTGEIPPSLGSLPALLYLDLSGNLLSGKIPEDLTKLRLNQFNLSGNFLDGEVPSGFNHEYFVSGLLGNPNLCSPNLQPLPPCPRIKPATFYVMAIITSCFLLLIGTLIWYFRTRSKFVSKARRPYKVTSFQRIEFSEEEIFPFLKDECIIGTGGSGRVYKVKLKTGQTVAVKRLWGVKREAEDVFKSETETLGRIRHGNIVKLLMCCSGDEFRILVYEYMENGSLGDVLHGDKCVGLADWRKRFNVAIGAAQGLAYLHHDCQPPIVHRDVKSNNILLDAEMKPRVADFGLAKTLQIEAGDSGGGVAMSRVAGTHGYIAPEYSYTLKVTEKSDVYSFGVVLLELITGKRPNDPSFGENKDIVKWVTEVALSVECGDLGVAEIVDPRMKASASDLKQMEKVLNVALICTSAFPINRPSMRKVVELLKDQR</sequence>
<dbReference type="GO" id="GO:0006952">
    <property type="term" value="P:defense response"/>
    <property type="evidence" value="ECO:0007669"/>
    <property type="project" value="UniProtKB-ARBA"/>
</dbReference>
<dbReference type="Proteomes" id="UP001165190">
    <property type="component" value="Unassembled WGS sequence"/>
</dbReference>
<evidence type="ECO:0000256" key="16">
    <source>
        <dbReference type="ARBA" id="ARBA00023136"/>
    </source>
</evidence>
<dbReference type="EMBL" id="BSYR01000021">
    <property type="protein sequence ID" value="GMI86535.1"/>
    <property type="molecule type" value="Genomic_DNA"/>
</dbReference>
<keyword evidence="24" id="KW-1185">Reference proteome</keyword>
<dbReference type="InterPro" id="IPR017441">
    <property type="entry name" value="Protein_kinase_ATP_BS"/>
</dbReference>
<evidence type="ECO:0000256" key="10">
    <source>
        <dbReference type="ARBA" id="ARBA00022729"/>
    </source>
</evidence>
<name>A0A9W7HY07_HIBTR</name>
<evidence type="ECO:0000256" key="4">
    <source>
        <dbReference type="ARBA" id="ARBA00009592"/>
    </source>
</evidence>
<dbReference type="InterPro" id="IPR000719">
    <property type="entry name" value="Prot_kinase_dom"/>
</dbReference>
<evidence type="ECO:0000256" key="17">
    <source>
        <dbReference type="ARBA" id="ARBA00023170"/>
    </source>
</evidence>
<dbReference type="Pfam" id="PF08263">
    <property type="entry name" value="LRRNT_2"/>
    <property type="match status" value="1"/>
</dbReference>
<organism evidence="23 24">
    <name type="scientific">Hibiscus trionum</name>
    <name type="common">Flower of an hour</name>
    <dbReference type="NCBI Taxonomy" id="183268"/>
    <lineage>
        <taxon>Eukaryota</taxon>
        <taxon>Viridiplantae</taxon>
        <taxon>Streptophyta</taxon>
        <taxon>Embryophyta</taxon>
        <taxon>Tracheophyta</taxon>
        <taxon>Spermatophyta</taxon>
        <taxon>Magnoliopsida</taxon>
        <taxon>eudicotyledons</taxon>
        <taxon>Gunneridae</taxon>
        <taxon>Pentapetalae</taxon>
        <taxon>rosids</taxon>
        <taxon>malvids</taxon>
        <taxon>Malvales</taxon>
        <taxon>Malvaceae</taxon>
        <taxon>Malvoideae</taxon>
        <taxon>Hibiscus</taxon>
    </lineage>
</organism>
<keyword evidence="10 21" id="KW-0732">Signal</keyword>
<dbReference type="AlphaFoldDB" id="A0A9W7HY07"/>
<evidence type="ECO:0000256" key="8">
    <source>
        <dbReference type="ARBA" id="ARBA00022679"/>
    </source>
</evidence>
<feature type="signal peptide" evidence="21">
    <location>
        <begin position="1"/>
        <end position="22"/>
    </location>
</feature>
<dbReference type="InterPro" id="IPR003591">
    <property type="entry name" value="Leu-rich_rpt_typical-subtyp"/>
</dbReference>
<keyword evidence="9 20" id="KW-0812">Transmembrane</keyword>
<dbReference type="Gene3D" id="3.80.10.10">
    <property type="entry name" value="Ribonuclease Inhibitor"/>
    <property type="match status" value="3"/>
</dbReference>
<dbReference type="SMART" id="SM00369">
    <property type="entry name" value="LRR_TYP"/>
    <property type="match status" value="5"/>
</dbReference>
<dbReference type="FunFam" id="3.80.10.10:FF:000233">
    <property type="entry name" value="Leucine-rich repeat receptor-like protein kinase TDR"/>
    <property type="match status" value="1"/>
</dbReference>
<comment type="caution">
    <text evidence="23">The sequence shown here is derived from an EMBL/GenBank/DDBJ whole genome shotgun (WGS) entry which is preliminary data.</text>
</comment>
<dbReference type="GO" id="GO:0009791">
    <property type="term" value="P:post-embryonic development"/>
    <property type="evidence" value="ECO:0007669"/>
    <property type="project" value="UniProtKB-ARBA"/>
</dbReference>
<dbReference type="OrthoDB" id="2021138at2759"/>
<keyword evidence="12 19" id="KW-0547">Nucleotide-binding</keyword>
<comment type="similarity">
    <text evidence="4">Belongs to the RLP family.</text>
</comment>